<dbReference type="InterPro" id="IPR013149">
    <property type="entry name" value="ADH-like_C"/>
</dbReference>
<dbReference type="Pfam" id="PF08240">
    <property type="entry name" value="ADH_N"/>
    <property type="match status" value="1"/>
</dbReference>
<dbReference type="RefSeq" id="WP_068811866.1">
    <property type="nucleotide sequence ID" value="NZ_BMIY01000008.1"/>
</dbReference>
<dbReference type="SUPFAM" id="SSF51735">
    <property type="entry name" value="NAD(P)-binding Rossmann-fold domains"/>
    <property type="match status" value="1"/>
</dbReference>
<reference evidence="2" key="1">
    <citation type="journal article" date="2014" name="Int. J. Syst. Evol. Microbiol.">
        <title>Complete genome sequence of Corynebacterium casei LMG S-19264T (=DSM 44701T), isolated from a smear-ripened cheese.</title>
        <authorList>
            <consortium name="US DOE Joint Genome Institute (JGI-PGF)"/>
            <person name="Walter F."/>
            <person name="Albersmeier A."/>
            <person name="Kalinowski J."/>
            <person name="Ruckert C."/>
        </authorList>
    </citation>
    <scope>NUCLEOTIDE SEQUENCE</scope>
    <source>
        <strain evidence="2">CGMCC 1.15425</strain>
    </source>
</reference>
<gene>
    <name evidence="2" type="ORF">GCM10011403_19230</name>
</gene>
<evidence type="ECO:0000313" key="2">
    <source>
        <dbReference type="EMBL" id="GFZ76386.1"/>
    </source>
</evidence>
<dbReference type="GO" id="GO:0043957">
    <property type="term" value="F:acryloyl-CoA reductase (NADPH) activity"/>
    <property type="evidence" value="ECO:0007669"/>
    <property type="project" value="TreeGrafter"/>
</dbReference>
<dbReference type="PANTHER" id="PTHR43677">
    <property type="entry name" value="SHORT-CHAIN DEHYDROGENASE/REDUCTASE"/>
    <property type="match status" value="1"/>
</dbReference>
<dbReference type="Gene3D" id="3.40.50.720">
    <property type="entry name" value="NAD(P)-binding Rossmann-like Domain"/>
    <property type="match status" value="1"/>
</dbReference>
<dbReference type="Proteomes" id="UP000627715">
    <property type="component" value="Unassembled WGS sequence"/>
</dbReference>
<dbReference type="PANTHER" id="PTHR43677:SF1">
    <property type="entry name" value="ACRYLYL-COA REDUCTASE ACUI-RELATED"/>
    <property type="match status" value="1"/>
</dbReference>
<evidence type="ECO:0000313" key="3">
    <source>
        <dbReference type="Proteomes" id="UP000627715"/>
    </source>
</evidence>
<dbReference type="EMBL" id="BMIY01000008">
    <property type="protein sequence ID" value="GFZ76386.1"/>
    <property type="molecule type" value="Genomic_DNA"/>
</dbReference>
<proteinExistence type="predicted"/>
<dbReference type="InterPro" id="IPR036291">
    <property type="entry name" value="NAD(P)-bd_dom_sf"/>
</dbReference>
<dbReference type="InterPro" id="IPR014188">
    <property type="entry name" value="Acrylyl-CoA_reductase_AcuI"/>
</dbReference>
<dbReference type="OrthoDB" id="9782155at2"/>
<dbReference type="NCBIfam" id="TIGR02823">
    <property type="entry name" value="oxido_YhdH"/>
    <property type="match status" value="1"/>
</dbReference>
<dbReference type="InterPro" id="IPR020843">
    <property type="entry name" value="ER"/>
</dbReference>
<protein>
    <submittedName>
        <fullName evidence="2">Oxidoreductase</fullName>
    </submittedName>
</protein>
<dbReference type="InterPro" id="IPR011032">
    <property type="entry name" value="GroES-like_sf"/>
</dbReference>
<dbReference type="InterPro" id="IPR051397">
    <property type="entry name" value="Zn-ADH-like_protein"/>
</dbReference>
<accession>A0A916VJ92</accession>
<dbReference type="Pfam" id="PF00107">
    <property type="entry name" value="ADH_zinc_N"/>
    <property type="match status" value="1"/>
</dbReference>
<dbReference type="SUPFAM" id="SSF50129">
    <property type="entry name" value="GroES-like"/>
    <property type="match status" value="1"/>
</dbReference>
<dbReference type="AlphaFoldDB" id="A0A916VJ92"/>
<comment type="caution">
    <text evidence="2">The sequence shown here is derived from an EMBL/GenBank/DDBJ whole genome shotgun (WGS) entry which is preliminary data.</text>
</comment>
<organism evidence="2 3">
    <name type="scientific">Pseudohongiella nitratireducens</name>
    <dbReference type="NCBI Taxonomy" id="1768907"/>
    <lineage>
        <taxon>Bacteria</taxon>
        <taxon>Pseudomonadati</taxon>
        <taxon>Pseudomonadota</taxon>
        <taxon>Gammaproteobacteria</taxon>
        <taxon>Pseudomonadales</taxon>
        <taxon>Pseudohongiellaceae</taxon>
        <taxon>Pseudohongiella</taxon>
    </lineage>
</organism>
<keyword evidence="3" id="KW-1185">Reference proteome</keyword>
<name>A0A916VJ92_9GAMM</name>
<sequence>MSSTEHFKAWVVSEETDTASEKKRYQLNFETRQLSDLPDGEVLIDVSHSSVNYKDALSAQGNPGVTRVFPHTPGIDAVGKVLSDSSGTFKAGDEVIVTGYDLGMNTAGGFGEIIQVPASWVVRKPASLTALQSMAIGTAGLTAAWCIEKLLHNGLQPSDGPVLVTGASGGVGSVAVNLLADLGFEVHAMSGSESAKSMLTALGASEIVSRQHLGEGLKKPMLKEVWAGAVDCVGGDTLFQVVKSLKYGGSVACCGLVAGPAMSQATVFPFILRGVNLLGVDSVNVPLAGKQALWDKLANEWTLSGLSALTQTISPADIPDILQKIQQGETLGRYVLDWSQG</sequence>
<dbReference type="SMART" id="SM00829">
    <property type="entry name" value="PKS_ER"/>
    <property type="match status" value="1"/>
</dbReference>
<reference evidence="2" key="2">
    <citation type="submission" date="2020-09" db="EMBL/GenBank/DDBJ databases">
        <authorList>
            <person name="Sun Q."/>
            <person name="Zhou Y."/>
        </authorList>
    </citation>
    <scope>NUCLEOTIDE SEQUENCE</scope>
    <source>
        <strain evidence="2">CGMCC 1.15425</strain>
    </source>
</reference>
<dbReference type="CDD" id="cd05280">
    <property type="entry name" value="MDR_yhdh_yhfp"/>
    <property type="match status" value="1"/>
</dbReference>
<dbReference type="InterPro" id="IPR013154">
    <property type="entry name" value="ADH-like_N"/>
</dbReference>
<dbReference type="Gene3D" id="3.90.180.10">
    <property type="entry name" value="Medium-chain alcohol dehydrogenases, catalytic domain"/>
    <property type="match status" value="1"/>
</dbReference>
<feature type="domain" description="Enoyl reductase (ER)" evidence="1">
    <location>
        <begin position="23"/>
        <end position="336"/>
    </location>
</feature>
<evidence type="ECO:0000259" key="1">
    <source>
        <dbReference type="SMART" id="SM00829"/>
    </source>
</evidence>